<dbReference type="Proteomes" id="UP000242133">
    <property type="component" value="Unassembled WGS sequence"/>
</dbReference>
<feature type="domain" description="OmpR/PhoB-type" evidence="7">
    <location>
        <begin position="133"/>
        <end position="232"/>
    </location>
</feature>
<evidence type="ECO:0000313" key="8">
    <source>
        <dbReference type="EMBL" id="PSL13945.1"/>
    </source>
</evidence>
<dbReference type="GO" id="GO:0006355">
    <property type="term" value="P:regulation of DNA-templated transcription"/>
    <property type="evidence" value="ECO:0007669"/>
    <property type="project" value="InterPro"/>
</dbReference>
<gene>
    <name evidence="8" type="ORF">CLV44_110126</name>
</gene>
<feature type="DNA-binding region" description="OmpR/PhoB-type" evidence="5">
    <location>
        <begin position="133"/>
        <end position="232"/>
    </location>
</feature>
<dbReference type="Pfam" id="PF00072">
    <property type="entry name" value="Response_reg"/>
    <property type="match status" value="1"/>
</dbReference>
<keyword evidence="9" id="KW-1185">Reference proteome</keyword>
<evidence type="ECO:0000313" key="9">
    <source>
        <dbReference type="Proteomes" id="UP000242133"/>
    </source>
</evidence>
<dbReference type="RefSeq" id="WP_106591722.1">
    <property type="nucleotide sequence ID" value="NZ_PYGI01000010.1"/>
</dbReference>
<dbReference type="InterPro" id="IPR011006">
    <property type="entry name" value="CheY-like_superfamily"/>
</dbReference>
<dbReference type="PROSITE" id="PS51755">
    <property type="entry name" value="OMPR_PHOB"/>
    <property type="match status" value="1"/>
</dbReference>
<keyword evidence="1" id="KW-0805">Transcription regulation</keyword>
<dbReference type="Gene3D" id="1.10.10.10">
    <property type="entry name" value="Winged helix-like DNA-binding domain superfamily/Winged helix DNA-binding domain"/>
    <property type="match status" value="1"/>
</dbReference>
<comment type="caution">
    <text evidence="8">The sequence shown here is derived from an EMBL/GenBank/DDBJ whole genome shotgun (WGS) entry which is preliminary data.</text>
</comment>
<keyword evidence="3" id="KW-0804">Transcription</keyword>
<dbReference type="PANTHER" id="PTHR48111">
    <property type="entry name" value="REGULATOR OF RPOS"/>
    <property type="match status" value="1"/>
</dbReference>
<dbReference type="GO" id="GO:0005829">
    <property type="term" value="C:cytosol"/>
    <property type="evidence" value="ECO:0007669"/>
    <property type="project" value="TreeGrafter"/>
</dbReference>
<reference evidence="8 9" key="1">
    <citation type="submission" date="2018-03" db="EMBL/GenBank/DDBJ databases">
        <title>Genomic Encyclopedia of Archaeal and Bacterial Type Strains, Phase II (KMG-II): from individual species to whole genera.</title>
        <authorList>
            <person name="Goeker M."/>
        </authorList>
    </citation>
    <scope>NUCLEOTIDE SEQUENCE [LARGE SCALE GENOMIC DNA]</scope>
    <source>
        <strain evidence="8 9">DSM 17586</strain>
    </source>
</reference>
<dbReference type="Gene3D" id="3.40.50.2300">
    <property type="match status" value="1"/>
</dbReference>
<name>A0A2P8EX05_9GAMM</name>
<dbReference type="SUPFAM" id="SSF46894">
    <property type="entry name" value="C-terminal effector domain of the bipartite response regulators"/>
    <property type="match status" value="1"/>
</dbReference>
<dbReference type="SUPFAM" id="SSF52172">
    <property type="entry name" value="CheY-like"/>
    <property type="match status" value="1"/>
</dbReference>
<evidence type="ECO:0000256" key="5">
    <source>
        <dbReference type="PROSITE-ProRule" id="PRU01091"/>
    </source>
</evidence>
<dbReference type="PANTHER" id="PTHR48111:SF67">
    <property type="entry name" value="TRANSCRIPTIONAL REGULATORY PROTEIN TCTD"/>
    <property type="match status" value="1"/>
</dbReference>
<dbReference type="EMBL" id="PYGI01000010">
    <property type="protein sequence ID" value="PSL13945.1"/>
    <property type="molecule type" value="Genomic_DNA"/>
</dbReference>
<sequence length="235" mass="26306">MNDTCARIAIIEDNPDLREELLFFLQTQGFSAWGAGSAEAFWKQLHRTPADIVLIDISLPGEDGFSVLEYLSHLGNYGLIAITAHDSEQFKQRGLGLGADLYMLKPVNFSSLCNAIRSLWHRMREQASVPDTPVSATRDSSTWALNNDSLTTPSGIALALTPQEYSLIDVLLRHRNEVCSKELLHDLLFGYENDPNTHRISVILSRLRTKARKQAVTLPIRAIFGKGLVFRDLNQ</sequence>
<dbReference type="InterPro" id="IPR036388">
    <property type="entry name" value="WH-like_DNA-bd_sf"/>
</dbReference>
<dbReference type="GO" id="GO:0000156">
    <property type="term" value="F:phosphorelay response regulator activity"/>
    <property type="evidence" value="ECO:0007669"/>
    <property type="project" value="TreeGrafter"/>
</dbReference>
<dbReference type="GO" id="GO:0000976">
    <property type="term" value="F:transcription cis-regulatory region binding"/>
    <property type="evidence" value="ECO:0007669"/>
    <property type="project" value="TreeGrafter"/>
</dbReference>
<dbReference type="InterPro" id="IPR001867">
    <property type="entry name" value="OmpR/PhoB-type_DNA-bd"/>
</dbReference>
<feature type="modified residue" description="4-aspartylphosphate" evidence="4">
    <location>
        <position position="56"/>
    </location>
</feature>
<dbReference type="GO" id="GO:0032993">
    <property type="term" value="C:protein-DNA complex"/>
    <property type="evidence" value="ECO:0007669"/>
    <property type="project" value="TreeGrafter"/>
</dbReference>
<dbReference type="InterPro" id="IPR039420">
    <property type="entry name" value="WalR-like"/>
</dbReference>
<dbReference type="InterPro" id="IPR001789">
    <property type="entry name" value="Sig_transdc_resp-reg_receiver"/>
</dbReference>
<evidence type="ECO:0000256" key="2">
    <source>
        <dbReference type="ARBA" id="ARBA00023125"/>
    </source>
</evidence>
<evidence type="ECO:0000259" key="6">
    <source>
        <dbReference type="PROSITE" id="PS50110"/>
    </source>
</evidence>
<dbReference type="SMART" id="SM00862">
    <property type="entry name" value="Trans_reg_C"/>
    <property type="match status" value="1"/>
</dbReference>
<dbReference type="SMART" id="SM00448">
    <property type="entry name" value="REC"/>
    <property type="match status" value="1"/>
</dbReference>
<organism evidence="8 9">
    <name type="scientific">Marinobacterium halophilum</name>
    <dbReference type="NCBI Taxonomy" id="267374"/>
    <lineage>
        <taxon>Bacteria</taxon>
        <taxon>Pseudomonadati</taxon>
        <taxon>Pseudomonadota</taxon>
        <taxon>Gammaproteobacteria</taxon>
        <taxon>Oceanospirillales</taxon>
        <taxon>Oceanospirillaceae</taxon>
        <taxon>Marinobacterium</taxon>
    </lineage>
</organism>
<accession>A0A2P8EX05</accession>
<dbReference type="AlphaFoldDB" id="A0A2P8EX05"/>
<protein>
    <submittedName>
        <fullName evidence="8">DNA-binding response OmpR family regulator</fullName>
    </submittedName>
</protein>
<evidence type="ECO:0000256" key="3">
    <source>
        <dbReference type="ARBA" id="ARBA00023163"/>
    </source>
</evidence>
<evidence type="ECO:0000256" key="4">
    <source>
        <dbReference type="PROSITE-ProRule" id="PRU00169"/>
    </source>
</evidence>
<dbReference type="PROSITE" id="PS50110">
    <property type="entry name" value="RESPONSE_REGULATORY"/>
    <property type="match status" value="1"/>
</dbReference>
<keyword evidence="4" id="KW-0597">Phosphoprotein</keyword>
<dbReference type="CDD" id="cd00383">
    <property type="entry name" value="trans_reg_C"/>
    <property type="match status" value="1"/>
</dbReference>
<evidence type="ECO:0000256" key="1">
    <source>
        <dbReference type="ARBA" id="ARBA00023015"/>
    </source>
</evidence>
<evidence type="ECO:0000259" key="7">
    <source>
        <dbReference type="PROSITE" id="PS51755"/>
    </source>
</evidence>
<keyword evidence="2 5" id="KW-0238">DNA-binding</keyword>
<dbReference type="Pfam" id="PF00486">
    <property type="entry name" value="Trans_reg_C"/>
    <property type="match status" value="1"/>
</dbReference>
<dbReference type="CDD" id="cd00156">
    <property type="entry name" value="REC"/>
    <property type="match status" value="1"/>
</dbReference>
<feature type="domain" description="Response regulatory" evidence="6">
    <location>
        <begin position="7"/>
        <end position="120"/>
    </location>
</feature>
<proteinExistence type="predicted"/>
<dbReference type="InterPro" id="IPR016032">
    <property type="entry name" value="Sig_transdc_resp-reg_C-effctor"/>
</dbReference>
<dbReference type="OrthoDB" id="9802426at2"/>